<feature type="compositionally biased region" description="Basic and acidic residues" evidence="1">
    <location>
        <begin position="70"/>
        <end position="79"/>
    </location>
</feature>
<feature type="compositionally biased region" description="Gly residues" evidence="1">
    <location>
        <begin position="44"/>
        <end position="53"/>
    </location>
</feature>
<gene>
    <name evidence="2" type="ORF">CTAM01_09359</name>
</gene>
<sequence length="106" mass="11426">MARYLETLDPMRGYGTTRVEISTEMAMSTAMPLKGQEAKSFTSNGGGVVGGGREVPEQEQKLRVGGRTGDNNDRGGRGCWEEKAGLAVVVVGMDEGKEDEERTQKT</sequence>
<comment type="caution">
    <text evidence="2">The sequence shown here is derived from an EMBL/GenBank/DDBJ whole genome shotgun (WGS) entry which is preliminary data.</text>
</comment>
<feature type="region of interest" description="Disordered" evidence="1">
    <location>
        <begin position="33"/>
        <end position="79"/>
    </location>
</feature>
<evidence type="ECO:0000313" key="3">
    <source>
        <dbReference type="Proteomes" id="UP001227543"/>
    </source>
</evidence>
<proteinExistence type="predicted"/>
<reference evidence="2 3" key="1">
    <citation type="submission" date="2016-10" db="EMBL/GenBank/DDBJ databases">
        <title>The genome sequence of Colletotrichum fioriniae PJ7.</title>
        <authorList>
            <person name="Baroncelli R."/>
        </authorList>
    </citation>
    <scope>NUCLEOTIDE SEQUENCE [LARGE SCALE GENOMIC DNA]</scope>
    <source>
        <strain evidence="2 3">Tom-12</strain>
    </source>
</reference>
<dbReference type="GeneID" id="85409616"/>
<protein>
    <submittedName>
        <fullName evidence="2">Uncharacterized protein</fullName>
    </submittedName>
</protein>
<evidence type="ECO:0000313" key="2">
    <source>
        <dbReference type="EMBL" id="KAK1493898.1"/>
    </source>
</evidence>
<keyword evidence="3" id="KW-1185">Reference proteome</keyword>
<organism evidence="2 3">
    <name type="scientific">Colletotrichum tamarilloi</name>
    <dbReference type="NCBI Taxonomy" id="1209934"/>
    <lineage>
        <taxon>Eukaryota</taxon>
        <taxon>Fungi</taxon>
        <taxon>Dikarya</taxon>
        <taxon>Ascomycota</taxon>
        <taxon>Pezizomycotina</taxon>
        <taxon>Sordariomycetes</taxon>
        <taxon>Hypocreomycetidae</taxon>
        <taxon>Glomerellales</taxon>
        <taxon>Glomerellaceae</taxon>
        <taxon>Colletotrichum</taxon>
        <taxon>Colletotrichum acutatum species complex</taxon>
    </lineage>
</organism>
<accession>A0ABQ9R3T5</accession>
<evidence type="ECO:0000256" key="1">
    <source>
        <dbReference type="SAM" id="MobiDB-lite"/>
    </source>
</evidence>
<dbReference type="Proteomes" id="UP001227543">
    <property type="component" value="Unassembled WGS sequence"/>
</dbReference>
<dbReference type="RefSeq" id="XP_060380083.1">
    <property type="nucleotide sequence ID" value="XM_060525378.1"/>
</dbReference>
<dbReference type="EMBL" id="MLFU01000036">
    <property type="protein sequence ID" value="KAK1493898.1"/>
    <property type="molecule type" value="Genomic_DNA"/>
</dbReference>
<name>A0ABQ9R3T5_9PEZI</name>